<comment type="caution">
    <text evidence="2">The sequence shown here is derived from an EMBL/GenBank/DDBJ whole genome shotgun (WGS) entry which is preliminary data.</text>
</comment>
<evidence type="ECO:0000313" key="3">
    <source>
        <dbReference type="Proteomes" id="UP001054837"/>
    </source>
</evidence>
<dbReference type="AlphaFoldDB" id="A0AAV4WH96"/>
<name>A0AAV4WH96_9ARAC</name>
<feature type="region of interest" description="Disordered" evidence="1">
    <location>
        <begin position="59"/>
        <end position="91"/>
    </location>
</feature>
<dbReference type="EMBL" id="BPLQ01014566">
    <property type="protein sequence ID" value="GIY80943.1"/>
    <property type="molecule type" value="Genomic_DNA"/>
</dbReference>
<protein>
    <submittedName>
        <fullName evidence="2">Uncharacterized protein</fullName>
    </submittedName>
</protein>
<accession>A0AAV4WH96</accession>
<keyword evidence="3" id="KW-1185">Reference proteome</keyword>
<dbReference type="Proteomes" id="UP001054837">
    <property type="component" value="Unassembled WGS sequence"/>
</dbReference>
<evidence type="ECO:0000313" key="2">
    <source>
        <dbReference type="EMBL" id="GIY80943.1"/>
    </source>
</evidence>
<proteinExistence type="predicted"/>
<sequence>MGHISVISMKHFSVVRHSNRSSNVSGQACDIRIKASKGASPESVTNRLLFFAFAANGKNAGKRENRQTNPMKQSSQPIKRTDRDRSDERLRSLASTLSMTVKWI</sequence>
<reference evidence="2 3" key="1">
    <citation type="submission" date="2021-06" db="EMBL/GenBank/DDBJ databases">
        <title>Caerostris darwini draft genome.</title>
        <authorList>
            <person name="Kono N."/>
            <person name="Arakawa K."/>
        </authorList>
    </citation>
    <scope>NUCLEOTIDE SEQUENCE [LARGE SCALE GENOMIC DNA]</scope>
</reference>
<gene>
    <name evidence="2" type="ORF">CDAR_70831</name>
</gene>
<evidence type="ECO:0000256" key="1">
    <source>
        <dbReference type="SAM" id="MobiDB-lite"/>
    </source>
</evidence>
<organism evidence="2 3">
    <name type="scientific">Caerostris darwini</name>
    <dbReference type="NCBI Taxonomy" id="1538125"/>
    <lineage>
        <taxon>Eukaryota</taxon>
        <taxon>Metazoa</taxon>
        <taxon>Ecdysozoa</taxon>
        <taxon>Arthropoda</taxon>
        <taxon>Chelicerata</taxon>
        <taxon>Arachnida</taxon>
        <taxon>Araneae</taxon>
        <taxon>Araneomorphae</taxon>
        <taxon>Entelegynae</taxon>
        <taxon>Araneoidea</taxon>
        <taxon>Araneidae</taxon>
        <taxon>Caerostris</taxon>
    </lineage>
</organism>
<feature type="compositionally biased region" description="Basic and acidic residues" evidence="1">
    <location>
        <begin position="79"/>
        <end position="91"/>
    </location>
</feature>
<feature type="compositionally biased region" description="Polar residues" evidence="1">
    <location>
        <begin position="67"/>
        <end position="78"/>
    </location>
</feature>